<dbReference type="Pfam" id="PF06985">
    <property type="entry name" value="HET"/>
    <property type="match status" value="1"/>
</dbReference>
<dbReference type="PANTHER" id="PTHR10622">
    <property type="entry name" value="HET DOMAIN-CONTAINING PROTEIN"/>
    <property type="match status" value="1"/>
</dbReference>
<feature type="domain" description="DUF8212" evidence="2">
    <location>
        <begin position="244"/>
        <end position="379"/>
    </location>
</feature>
<dbReference type="PANTHER" id="PTHR10622:SF10">
    <property type="entry name" value="HET DOMAIN-CONTAINING PROTEIN"/>
    <property type="match status" value="1"/>
</dbReference>
<dbReference type="InterPro" id="IPR010730">
    <property type="entry name" value="HET"/>
</dbReference>
<name>A0A1M2V7X5_TRAPU</name>
<sequence length="858" mass="96393">MPRFLDVWKGTFEWIEDPKSVPYAILSHTWRAAGEQTYQDICGLQESLRVAGPSDTIRPRTLFFHPCLSDKIKGIFKIVRESGCRLLWIDACCIDKSSSAELSEAINSMYAWYTLADVCYVYLEDVSDREDPGAPKGAFRRSRWHTRGWTLQEPEFIAPERVVFLTQRWHFLGTKMTLAPLLAEITGIDLDVITGRAPVHSSSVARRMSWAAQRCTTRIEDHAYSLLGIFGIHMSPIYGEGTNSFLRLQEEIVRTIPDQTIFAWGRQCHVSTWSEDLATGEGSISPGLFAESPSDFATVGDIAPPSPREFALRLGRDVQDVPPLRCTFTPEGVHVDLIRIDLTSGGRARILSQPCSACPPDPHQESIAPSLALLRCQDELGSLIALPLCRSTSEESNNQLGLSIRTHMQCPHCLDPSSVHIPSSHNMRLTEAAFKAVRECVVRGSVEALLFHQQPHRLLQKSHYGYWISHQYHPLLFMKAKRVRVSPDCTRALRTLGFAIHGPLRYESEHGDNHTVVISLMSHPREHSVSVDTIQFLEIRITLATAASDPQALAIKFSVVNYVHFSLEDLGMVSEDILRTPFGFAKKAPCPPGSVDSCSSLLGHFDLNHRRFELEMRILAAAHFDIYADADWTSITSYLKHLRVTLEYPPVLRPDVDKDEGLWVSVELTEQYRAESPRCAEPLHEPAPIPVGEIREKISVSFLNLPVKIKRHWRLMQVLITRKKLFWSYENLELPPIGSTDTPEGMAAMRLLYSHLASTRGYGPEHLKLFVNPDDDSDSKPDTLVELLAGRSAGPSQAPHYTSITVPTPAESTLVTSRDTDAMKHAEEPPETFSDNKLATVYPALTRLSYSESYHHDR</sequence>
<dbReference type="InterPro" id="IPR058525">
    <property type="entry name" value="DUF8212"/>
</dbReference>
<dbReference type="OrthoDB" id="2742418at2759"/>
<dbReference type="Pfam" id="PF26640">
    <property type="entry name" value="DUF8212"/>
    <property type="match status" value="1"/>
</dbReference>
<protein>
    <submittedName>
        <fullName evidence="3">Vegetative incompatibility protein HET-E-1</fullName>
    </submittedName>
</protein>
<evidence type="ECO:0000313" key="4">
    <source>
        <dbReference type="Proteomes" id="UP000184267"/>
    </source>
</evidence>
<keyword evidence="4" id="KW-1185">Reference proteome</keyword>
<proteinExistence type="predicted"/>
<evidence type="ECO:0000313" key="3">
    <source>
        <dbReference type="EMBL" id="OJT03698.1"/>
    </source>
</evidence>
<feature type="domain" description="Heterokaryon incompatibility" evidence="1">
    <location>
        <begin position="23"/>
        <end position="130"/>
    </location>
</feature>
<evidence type="ECO:0000259" key="2">
    <source>
        <dbReference type="Pfam" id="PF26640"/>
    </source>
</evidence>
<dbReference type="STRING" id="154538.A0A1M2V7X5"/>
<comment type="caution">
    <text evidence="3">The sequence shown here is derived from an EMBL/GenBank/DDBJ whole genome shotgun (WGS) entry which is preliminary data.</text>
</comment>
<evidence type="ECO:0000259" key="1">
    <source>
        <dbReference type="Pfam" id="PF06985"/>
    </source>
</evidence>
<reference evidence="3 4" key="1">
    <citation type="submission" date="2016-10" db="EMBL/GenBank/DDBJ databases">
        <title>Genome sequence of the basidiomycete white-rot fungus Trametes pubescens.</title>
        <authorList>
            <person name="Makela M.R."/>
            <person name="Granchi Z."/>
            <person name="Peng M."/>
            <person name="De Vries R.P."/>
            <person name="Grigoriev I."/>
            <person name="Riley R."/>
            <person name="Hilden K."/>
        </authorList>
    </citation>
    <scope>NUCLEOTIDE SEQUENCE [LARGE SCALE GENOMIC DNA]</scope>
    <source>
        <strain evidence="3 4">FBCC735</strain>
    </source>
</reference>
<dbReference type="Proteomes" id="UP000184267">
    <property type="component" value="Unassembled WGS sequence"/>
</dbReference>
<gene>
    <name evidence="3" type="ORF">TRAPUB_5726</name>
</gene>
<organism evidence="3 4">
    <name type="scientific">Trametes pubescens</name>
    <name type="common">White-rot fungus</name>
    <dbReference type="NCBI Taxonomy" id="154538"/>
    <lineage>
        <taxon>Eukaryota</taxon>
        <taxon>Fungi</taxon>
        <taxon>Dikarya</taxon>
        <taxon>Basidiomycota</taxon>
        <taxon>Agaricomycotina</taxon>
        <taxon>Agaricomycetes</taxon>
        <taxon>Polyporales</taxon>
        <taxon>Polyporaceae</taxon>
        <taxon>Trametes</taxon>
    </lineage>
</organism>
<accession>A0A1M2V7X5</accession>
<dbReference type="EMBL" id="MNAD01001602">
    <property type="protein sequence ID" value="OJT03698.1"/>
    <property type="molecule type" value="Genomic_DNA"/>
</dbReference>
<dbReference type="AlphaFoldDB" id="A0A1M2V7X5"/>